<keyword evidence="4" id="KW-1185">Reference proteome</keyword>
<feature type="domain" description="Terminase large subunit GpA endonuclease" evidence="2">
    <location>
        <begin position="331"/>
        <end position="619"/>
    </location>
</feature>
<dbReference type="PANTHER" id="PTHR34413:SF2">
    <property type="entry name" value="PROPHAGE TAIL FIBER ASSEMBLY PROTEIN HOMOLOG TFAE-RELATED"/>
    <property type="match status" value="1"/>
</dbReference>
<dbReference type="HAMAP" id="MF_04144">
    <property type="entry name" value="TERL_LAMBDA"/>
    <property type="match status" value="1"/>
</dbReference>
<dbReference type="GO" id="GO:0016887">
    <property type="term" value="F:ATP hydrolysis activity"/>
    <property type="evidence" value="ECO:0007669"/>
    <property type="project" value="InterPro"/>
</dbReference>
<dbReference type="Proteomes" id="UP000503003">
    <property type="component" value="Chromosome 1"/>
</dbReference>
<dbReference type="InterPro" id="IPR051220">
    <property type="entry name" value="TFA_Chaperone"/>
</dbReference>
<dbReference type="Gene3D" id="3.40.50.300">
    <property type="entry name" value="P-loop containing nucleotide triphosphate hydrolases"/>
    <property type="match status" value="1"/>
</dbReference>
<dbReference type="GO" id="GO:0005524">
    <property type="term" value="F:ATP binding"/>
    <property type="evidence" value="ECO:0007669"/>
    <property type="project" value="InterPro"/>
</dbReference>
<reference evidence="3 4" key="1">
    <citation type="submission" date="2020-02" db="EMBL/GenBank/DDBJ databases">
        <title>A complete genome of a marine bacterium Vibrio sp. ZWAL4003 isolated from the mangrove sediment with the ability to degrade polysaccharides.</title>
        <authorList>
            <person name="Wu J."/>
            <person name="Qu W."/>
            <person name="Zeng R."/>
        </authorList>
    </citation>
    <scope>NUCLEOTIDE SEQUENCE [LARGE SCALE GENOMIC DNA]</scope>
    <source>
        <strain evidence="3 4">ZWAL4003</strain>
    </source>
</reference>
<dbReference type="AlphaFoldDB" id="A0A6G7CH54"/>
<dbReference type="Pfam" id="PF05876">
    <property type="entry name" value="GpA_ATPase"/>
    <property type="match status" value="1"/>
</dbReference>
<evidence type="ECO:0000259" key="2">
    <source>
        <dbReference type="Pfam" id="PF20454"/>
    </source>
</evidence>
<dbReference type="KEGG" id="vzi:G5S32_05300"/>
<evidence type="ECO:0000313" key="3">
    <source>
        <dbReference type="EMBL" id="QIH41445.1"/>
    </source>
</evidence>
<accession>A0A6G7CH54</accession>
<evidence type="ECO:0000259" key="1">
    <source>
        <dbReference type="Pfam" id="PF05876"/>
    </source>
</evidence>
<protein>
    <submittedName>
        <fullName evidence="3">DNA packaging protein</fullName>
    </submittedName>
</protein>
<dbReference type="RefSeq" id="WP_165311041.1">
    <property type="nucleotide sequence ID" value="NZ_CP049331.1"/>
</dbReference>
<dbReference type="InterPro" id="IPR008866">
    <property type="entry name" value="Phage_lambda_GpA-like"/>
</dbReference>
<organism evidence="3 4">
    <name type="scientific">Vibrio ziniensis</name>
    <dbReference type="NCBI Taxonomy" id="2711221"/>
    <lineage>
        <taxon>Bacteria</taxon>
        <taxon>Pseudomonadati</taxon>
        <taxon>Pseudomonadota</taxon>
        <taxon>Gammaproteobacteria</taxon>
        <taxon>Vibrionales</taxon>
        <taxon>Vibrionaceae</taxon>
        <taxon>Vibrio</taxon>
    </lineage>
</organism>
<feature type="domain" description="Phage terminase large subunit GpA ATPase" evidence="1">
    <location>
        <begin position="47"/>
        <end position="302"/>
    </location>
</feature>
<proteinExistence type="inferred from homology"/>
<dbReference type="Pfam" id="PF20454">
    <property type="entry name" value="GpA_nuclease"/>
    <property type="match status" value="1"/>
</dbReference>
<dbReference type="GO" id="GO:0004519">
    <property type="term" value="F:endonuclease activity"/>
    <property type="evidence" value="ECO:0007669"/>
    <property type="project" value="InterPro"/>
</dbReference>
<dbReference type="PANTHER" id="PTHR34413">
    <property type="entry name" value="PROPHAGE TAIL FIBER ASSEMBLY PROTEIN HOMOLOG TFAE-RELATED-RELATED"/>
    <property type="match status" value="1"/>
</dbReference>
<sequence>MSNLISPITLTAIRKSVRRGLTVLKKTPPVSGAKWANKHYRLASGSSQEEGAWVTLPFQVAILNMMCNRAIRRLAFQKSARIGWSKMMIAAVTCLLHQYKANTVIYQPTDDDAKNFCIDEIDGAWIDMPIIRQIFPYLFAKDQNNTTKKKVGLGWILDILGAATPKNMRRITKTALFGDEVDGWDWELGKEGDPISLARTRLEGAAFPMERWGTTPTNTGESHIERLMLEMSITFRFYLPCPYCDCEQVLEWGSRDTPYGMKWDNSLYTIEEKARTAYYQCCNCQKAIHYPQLKSMEMKGRWKAEDFTWTQDGEHFFDVDDNPIPVPVSVGIHCWAAYNTTMTDGWVGLVREFLTRYKDPAKLKTFVNVFLGELWEGENGDKLDWEVLKSRREIWWSGDRVNNPVPDRAVVLTGGIDTQDDRIEMFVWAWGEGEECWLIDHIVLVGDLSNQVLKDAATRKLHNTYKKRNGVDMDVKMWCWDAMGHKTDDVYEMSRRNGVMWIIPIQGENQYGKPIQNFPRKKNTKKVYLTRLGTDGIKQRLYSRLCLTPHGSESIPGCIHFPLDDELANDEFFKQLCSANKKLEHDRNGRTVWRWIKQYHPFDEALDGWNYAYAALNILVQKFGLVLDEPPPIQESKKISSIAELAARLKGG</sequence>
<dbReference type="EMBL" id="CP049331">
    <property type="protein sequence ID" value="QIH41445.1"/>
    <property type="molecule type" value="Genomic_DNA"/>
</dbReference>
<dbReference type="InterPro" id="IPR046454">
    <property type="entry name" value="GpA_endonuclease"/>
</dbReference>
<evidence type="ECO:0000313" key="4">
    <source>
        <dbReference type="Proteomes" id="UP000503003"/>
    </source>
</evidence>
<dbReference type="InterPro" id="IPR046453">
    <property type="entry name" value="GpA_ATPase"/>
</dbReference>
<dbReference type="InterPro" id="IPR027417">
    <property type="entry name" value="P-loop_NTPase"/>
</dbReference>
<gene>
    <name evidence="3" type="ORF">G5S32_05300</name>
</gene>
<name>A0A6G7CH54_9VIBR</name>